<comment type="caution">
    <text evidence="2">The sequence shown here is derived from an EMBL/GenBank/DDBJ whole genome shotgun (WGS) entry which is preliminary data.</text>
</comment>
<evidence type="ECO:0000313" key="3">
    <source>
        <dbReference type="Proteomes" id="UP001254813"/>
    </source>
</evidence>
<reference evidence="2 3" key="1">
    <citation type="submission" date="2022-06" db="EMBL/GenBank/DDBJ databases">
        <title>Halogeometricum sp. a new haloarchaeum isolate from saline soil.</title>
        <authorList>
            <person name="Strakova D."/>
            <person name="Galisteo C."/>
            <person name="Sanchez-Porro C."/>
            <person name="Ventosa A."/>
        </authorList>
    </citation>
    <scope>NUCLEOTIDE SEQUENCE [LARGE SCALE GENOMIC DNA]</scope>
    <source>
        <strain evidence="3">S3BR25-2</strain>
    </source>
</reference>
<feature type="domain" description="Calcineurin-like phosphoesterase" evidence="1">
    <location>
        <begin position="19"/>
        <end position="132"/>
    </location>
</feature>
<dbReference type="Gene3D" id="3.60.21.10">
    <property type="match status" value="1"/>
</dbReference>
<dbReference type="PANTHER" id="PTHR39323">
    <property type="entry name" value="BLR1149 PROTEIN"/>
    <property type="match status" value="1"/>
</dbReference>
<proteinExistence type="predicted"/>
<dbReference type="InterPro" id="IPR029052">
    <property type="entry name" value="Metallo-depent_PP-like"/>
</dbReference>
<protein>
    <submittedName>
        <fullName evidence="2">Metallophosphoesterase</fullName>
    </submittedName>
</protein>
<dbReference type="Pfam" id="PF00149">
    <property type="entry name" value="Metallophos"/>
    <property type="match status" value="1"/>
</dbReference>
<dbReference type="PIRSF" id="PIRSF000887">
    <property type="entry name" value="Pesterase_MJ0037"/>
    <property type="match status" value="1"/>
</dbReference>
<dbReference type="InterPro" id="IPR024173">
    <property type="entry name" value="Pesterase_MJ0037-like"/>
</dbReference>
<dbReference type="Proteomes" id="UP001254813">
    <property type="component" value="Unassembled WGS sequence"/>
</dbReference>
<evidence type="ECO:0000259" key="1">
    <source>
        <dbReference type="Pfam" id="PF00149"/>
    </source>
</evidence>
<keyword evidence="3" id="KW-1185">Reference proteome</keyword>
<sequence length="232" mass="24532">MHDVTYRDRAAYLPFADALVVADLHVGRAEASNVDFPLGEEASLEARLAALVDAFDPAAVVFAGDVLHRFDGATVRAAEGVSDLVAVCREGGARPVMVRGNHDTALRTAWDGDVHNEYVAAENPKTVVCHGHAAPETDASLYVVGHVHPAITVESVRRPCYLYGEGVHRGADVLVLPAFTRLAAGVPVNGLSGGDSGSPLATDLDAFRPVVCDEDAGEALPFPPLGEFRRML</sequence>
<gene>
    <name evidence="2" type="ORF">NDI79_04785</name>
</gene>
<dbReference type="InterPro" id="IPR004843">
    <property type="entry name" value="Calcineurin-like_PHP"/>
</dbReference>
<evidence type="ECO:0000313" key="2">
    <source>
        <dbReference type="EMBL" id="MDS0293489.1"/>
    </source>
</evidence>
<organism evidence="2 3">
    <name type="scientific">Halogeometricum luteum</name>
    <dbReference type="NCBI Taxonomy" id="2950537"/>
    <lineage>
        <taxon>Archaea</taxon>
        <taxon>Methanobacteriati</taxon>
        <taxon>Methanobacteriota</taxon>
        <taxon>Stenosarchaea group</taxon>
        <taxon>Halobacteria</taxon>
        <taxon>Halobacteriales</taxon>
        <taxon>Haloferacaceae</taxon>
        <taxon>Halogeometricum</taxon>
    </lineage>
</organism>
<accession>A0ABU2FY84</accession>
<dbReference type="RefSeq" id="WP_310927301.1">
    <property type="nucleotide sequence ID" value="NZ_JAMQOQ010000001.1"/>
</dbReference>
<dbReference type="PANTHER" id="PTHR39323:SF1">
    <property type="entry name" value="BLR1149 PROTEIN"/>
    <property type="match status" value="1"/>
</dbReference>
<dbReference type="EMBL" id="JAMQOQ010000001">
    <property type="protein sequence ID" value="MDS0293489.1"/>
    <property type="molecule type" value="Genomic_DNA"/>
</dbReference>
<dbReference type="SUPFAM" id="SSF56300">
    <property type="entry name" value="Metallo-dependent phosphatases"/>
    <property type="match status" value="1"/>
</dbReference>
<name>A0ABU2FY84_9EURY</name>